<name>A0AAU9CMB3_9BACT</name>
<dbReference type="AlphaFoldDB" id="A0AAU9CMB3"/>
<keyword evidence="2" id="KW-1185">Reference proteome</keyword>
<dbReference type="RefSeq" id="WP_338394265.1">
    <property type="nucleotide sequence ID" value="NZ_AP025314.1"/>
</dbReference>
<reference evidence="1 2" key="1">
    <citation type="submission" date="2021-12" db="EMBL/GenBank/DDBJ databases">
        <title>Genome sequencing of bacteria with rrn-lacking chromosome and rrn-plasmid.</title>
        <authorList>
            <person name="Anda M."/>
            <person name="Iwasaki W."/>
        </authorList>
    </citation>
    <scope>NUCLEOTIDE SEQUENCE [LARGE SCALE GENOMIC DNA]</scope>
    <source>
        <strain evidence="1 2">DSM 100852</strain>
    </source>
</reference>
<protein>
    <recommendedName>
        <fullName evidence="3">Integrase</fullName>
    </recommendedName>
</protein>
<accession>A0AAU9CMB3</accession>
<evidence type="ECO:0000313" key="2">
    <source>
        <dbReference type="Proteomes" id="UP001348817"/>
    </source>
</evidence>
<dbReference type="Proteomes" id="UP001348817">
    <property type="component" value="Chromosome"/>
</dbReference>
<organism evidence="1 2">
    <name type="scientific">Fulvitalea axinellae</name>
    <dbReference type="NCBI Taxonomy" id="1182444"/>
    <lineage>
        <taxon>Bacteria</taxon>
        <taxon>Pseudomonadati</taxon>
        <taxon>Bacteroidota</taxon>
        <taxon>Cytophagia</taxon>
        <taxon>Cytophagales</taxon>
        <taxon>Persicobacteraceae</taxon>
        <taxon>Fulvitalea</taxon>
    </lineage>
</organism>
<dbReference type="KEGG" id="fax:FUAX_14740"/>
<proteinExistence type="predicted"/>
<evidence type="ECO:0000313" key="1">
    <source>
        <dbReference type="EMBL" id="BDD09042.1"/>
    </source>
</evidence>
<sequence length="128" mass="15067">MMQQIANTPFYEITYLPRKNRIYFKVRGLWPSKRSIPNYIMDWRKALTVTQKRFSVLSDLSDMEAHPNDIKEFHEKVEELLNRAGVLKTAEVLADNKLHPFETPMKETTKFETLQAADRWLDYSTATA</sequence>
<gene>
    <name evidence="1" type="ORF">FUAX_14740</name>
</gene>
<dbReference type="EMBL" id="AP025314">
    <property type="protein sequence ID" value="BDD09042.1"/>
    <property type="molecule type" value="Genomic_DNA"/>
</dbReference>
<evidence type="ECO:0008006" key="3">
    <source>
        <dbReference type="Google" id="ProtNLM"/>
    </source>
</evidence>